<dbReference type="InterPro" id="IPR002115">
    <property type="entry name" value="Tyr_Pase_low_mol_wt_mml"/>
</dbReference>
<dbReference type="CDD" id="cd16343">
    <property type="entry name" value="LMWPTP"/>
    <property type="match status" value="1"/>
</dbReference>
<sequence length="161" mass="18128">MASSQKHSVLFVCLGNICRSTMAEGVFEHLVEQNGTKGQWKIDSAGTGDWHIGCPPDSRTMKVLQKNGICNYKHSGRLITVEDFTSFDYIFGMDHQNIEDINELAPKNSTAKVLLLGSFDPQKELIIQDPYFTHSRNKNAFNEVYDQCLRCCTAFLDSVSK</sequence>
<evidence type="ECO:0000256" key="2">
    <source>
        <dbReference type="ARBA" id="ARBA00011063"/>
    </source>
</evidence>
<dbReference type="InterPro" id="IPR017867">
    <property type="entry name" value="Tyr_phospatase_low_mol_wt"/>
</dbReference>
<dbReference type="PANTHER" id="PTHR11717">
    <property type="entry name" value="LOW MOLECULAR WEIGHT PROTEIN TYROSINE PHOSPHATASE"/>
    <property type="match status" value="1"/>
</dbReference>
<dbReference type="Proteomes" id="UP000694888">
    <property type="component" value="Unplaced"/>
</dbReference>
<dbReference type="PRINTS" id="PR00720">
    <property type="entry name" value="MAMMALPTPASE"/>
</dbReference>
<dbReference type="SMART" id="SM00226">
    <property type="entry name" value="LMWPc"/>
    <property type="match status" value="1"/>
</dbReference>
<gene>
    <name evidence="9" type="primary">LOC101864141</name>
</gene>
<keyword evidence="4 6" id="KW-0378">Hydrolase</keyword>
<organism evidence="8 9">
    <name type="scientific">Aplysia californica</name>
    <name type="common">California sea hare</name>
    <dbReference type="NCBI Taxonomy" id="6500"/>
    <lineage>
        <taxon>Eukaryota</taxon>
        <taxon>Metazoa</taxon>
        <taxon>Spiralia</taxon>
        <taxon>Lophotrochozoa</taxon>
        <taxon>Mollusca</taxon>
        <taxon>Gastropoda</taxon>
        <taxon>Heterobranchia</taxon>
        <taxon>Euthyneura</taxon>
        <taxon>Tectipleura</taxon>
        <taxon>Aplysiida</taxon>
        <taxon>Aplysioidea</taxon>
        <taxon>Aplysiidae</taxon>
        <taxon>Aplysia</taxon>
    </lineage>
</organism>
<comment type="subcellular location">
    <subcellularLocation>
        <location evidence="1 6">Cytoplasm</location>
    </subcellularLocation>
</comment>
<evidence type="ECO:0000313" key="8">
    <source>
        <dbReference type="Proteomes" id="UP000694888"/>
    </source>
</evidence>
<dbReference type="PANTHER" id="PTHR11717:SF7">
    <property type="entry name" value="LOW MOLECULAR WEIGHT PHOSPHOTYROSINE PROTEIN PHOSPHATASE"/>
    <property type="match status" value="1"/>
</dbReference>
<dbReference type="EC" id="3.1.3.2" evidence="6"/>
<feature type="domain" description="Phosphotyrosine protein phosphatase I" evidence="7">
    <location>
        <begin position="7"/>
        <end position="158"/>
    </location>
</feature>
<dbReference type="EC" id="3.1.3.48" evidence="6"/>
<dbReference type="Pfam" id="PF01451">
    <property type="entry name" value="LMWPc"/>
    <property type="match status" value="1"/>
</dbReference>
<protein>
    <recommendedName>
        <fullName evidence="6">Low molecular weight phosphotyrosine protein phosphatase</fullName>
        <shortName evidence="6">LMW-PTP</shortName>
        <shortName evidence="6">LMW-PTPase</shortName>
        <ecNumber evidence="6">3.1.3.2</ecNumber>
        <ecNumber evidence="6">3.1.3.48</ecNumber>
    </recommendedName>
    <alternativeName>
        <fullName evidence="6">Low molecular weight cytosolic acid phosphatase</fullName>
    </alternativeName>
</protein>
<comment type="function">
    <text evidence="6">Acts on tyrosine phosphorylated proteins, low-MW aryl phosphates and natural and synthetic acyl phosphates.</text>
</comment>
<name>A0ABM0JNS3_APLCA</name>
<evidence type="ECO:0000313" key="9">
    <source>
        <dbReference type="RefSeq" id="XP_005098005.2"/>
    </source>
</evidence>
<dbReference type="RefSeq" id="XP_005098005.2">
    <property type="nucleotide sequence ID" value="XM_005097948.3"/>
</dbReference>
<dbReference type="InterPro" id="IPR036196">
    <property type="entry name" value="Ptyr_pPase_sf"/>
</dbReference>
<evidence type="ECO:0000256" key="6">
    <source>
        <dbReference type="RuleBase" id="RU368115"/>
    </source>
</evidence>
<dbReference type="PRINTS" id="PR00719">
    <property type="entry name" value="LMWPTPASE"/>
</dbReference>
<evidence type="ECO:0000256" key="1">
    <source>
        <dbReference type="ARBA" id="ARBA00004496"/>
    </source>
</evidence>
<comment type="catalytic activity">
    <reaction evidence="6">
        <text>O-phospho-L-tyrosyl-[protein] + H2O = L-tyrosyl-[protein] + phosphate</text>
        <dbReference type="Rhea" id="RHEA:10684"/>
        <dbReference type="Rhea" id="RHEA-COMP:10136"/>
        <dbReference type="Rhea" id="RHEA-COMP:20101"/>
        <dbReference type="ChEBI" id="CHEBI:15377"/>
        <dbReference type="ChEBI" id="CHEBI:43474"/>
        <dbReference type="ChEBI" id="CHEBI:46858"/>
        <dbReference type="ChEBI" id="CHEBI:61978"/>
        <dbReference type="EC" id="3.1.3.48"/>
    </reaction>
</comment>
<evidence type="ECO:0000256" key="4">
    <source>
        <dbReference type="ARBA" id="ARBA00022801"/>
    </source>
</evidence>
<proteinExistence type="inferred from homology"/>
<dbReference type="Gene3D" id="3.40.50.2300">
    <property type="match status" value="1"/>
</dbReference>
<dbReference type="InterPro" id="IPR023485">
    <property type="entry name" value="Ptyr_pPase"/>
</dbReference>
<evidence type="ECO:0000256" key="3">
    <source>
        <dbReference type="ARBA" id="ARBA00022490"/>
    </source>
</evidence>
<evidence type="ECO:0000259" key="7">
    <source>
        <dbReference type="SMART" id="SM00226"/>
    </source>
</evidence>
<comment type="similarity">
    <text evidence="2 6">Belongs to the low molecular weight phosphotyrosine protein phosphatase family.</text>
</comment>
<evidence type="ECO:0000256" key="5">
    <source>
        <dbReference type="ARBA" id="ARBA00022912"/>
    </source>
</evidence>
<keyword evidence="8" id="KW-1185">Reference proteome</keyword>
<dbReference type="GeneID" id="101864141"/>
<keyword evidence="5 6" id="KW-0904">Protein phosphatase</keyword>
<reference evidence="9" key="1">
    <citation type="submission" date="2025-08" db="UniProtKB">
        <authorList>
            <consortium name="RefSeq"/>
        </authorList>
    </citation>
    <scope>IDENTIFICATION</scope>
</reference>
<accession>A0ABM0JNS3</accession>
<keyword evidence="3 6" id="KW-0963">Cytoplasm</keyword>
<comment type="catalytic activity">
    <reaction evidence="6">
        <text>a phosphate monoester + H2O = an alcohol + phosphate</text>
        <dbReference type="Rhea" id="RHEA:15017"/>
        <dbReference type="ChEBI" id="CHEBI:15377"/>
        <dbReference type="ChEBI" id="CHEBI:30879"/>
        <dbReference type="ChEBI" id="CHEBI:43474"/>
        <dbReference type="ChEBI" id="CHEBI:67140"/>
        <dbReference type="EC" id="3.1.3.2"/>
    </reaction>
</comment>
<dbReference type="InterPro" id="IPR050438">
    <property type="entry name" value="LMW_PTPase"/>
</dbReference>
<dbReference type="SUPFAM" id="SSF52788">
    <property type="entry name" value="Phosphotyrosine protein phosphatases I"/>
    <property type="match status" value="1"/>
</dbReference>